<feature type="domain" description="ER-bound oxygenase mpaB/mpaB'/Rubber oxygenase catalytic" evidence="2">
    <location>
        <begin position="189"/>
        <end position="314"/>
    </location>
</feature>
<name>A0A9P5YV08_9AGAR</name>
<evidence type="ECO:0000313" key="4">
    <source>
        <dbReference type="Proteomes" id="UP000807469"/>
    </source>
</evidence>
<dbReference type="PANTHER" id="PTHR36124:SF1">
    <property type="entry name" value="ER-BOUND OXYGENASE MPAB_MPAB'_RUBBER OXYGENASE CATALYTIC DOMAIN-CONTAINING PROTEIN"/>
    <property type="match status" value="1"/>
</dbReference>
<sequence length="446" mass="51207">MDTAHTFSSESQWLFDYLRGRAERVLASLLRNTPLAVAFGGLALWLLVVRASRWRRYNAIHRKYGPKWNNGLGTINPREAQEIIHLSTVYDMPTLLYHAVSFALFKTYGIPSISKLLVATKELCSKETMSRRYADTEILISTWHTCPISGFADPSISLRNTGPNARPAEDPRANIALARVNYLHSKYKISNSDYLYTLCLFANEPSYWSDRYGWRYLSPLERHAFYVFWAEVGRKMNIQDIPGSLEEMTAFIKEYEEAHMVPAETNREVAGYTLDELLSPVPNALGLKAFATSIVVSVLSDRTREAMMYRKRPWIYRSILNGTLLTAAFIQRFLLLPRYTGYYVVDHKLPNNVDMEHTRMHPTRYAARPWYKPESTSIIGRYTDKLLVKLGFYLEMPSAHLKSDGYRLEEMGPMKFENAGHEEVMQNAAKLQGCPITGPWSLDGRK</sequence>
<dbReference type="OrthoDB" id="545169at2759"/>
<gene>
    <name evidence="3" type="ORF">BDN70DRAFT_882785</name>
</gene>
<feature type="transmembrane region" description="Helical" evidence="1">
    <location>
        <begin position="35"/>
        <end position="52"/>
    </location>
</feature>
<proteinExistence type="predicted"/>
<dbReference type="Pfam" id="PF09995">
    <property type="entry name" value="MPAB_Lcp_cat"/>
    <property type="match status" value="1"/>
</dbReference>
<dbReference type="AlphaFoldDB" id="A0A9P5YV08"/>
<dbReference type="GO" id="GO:0016491">
    <property type="term" value="F:oxidoreductase activity"/>
    <property type="evidence" value="ECO:0007669"/>
    <property type="project" value="InterPro"/>
</dbReference>
<dbReference type="EMBL" id="MU155305">
    <property type="protein sequence ID" value="KAF9476142.1"/>
    <property type="molecule type" value="Genomic_DNA"/>
</dbReference>
<dbReference type="Proteomes" id="UP000807469">
    <property type="component" value="Unassembled WGS sequence"/>
</dbReference>
<dbReference type="PANTHER" id="PTHR36124">
    <property type="match status" value="1"/>
</dbReference>
<evidence type="ECO:0000259" key="2">
    <source>
        <dbReference type="Pfam" id="PF09995"/>
    </source>
</evidence>
<accession>A0A9P5YV08</accession>
<keyword evidence="1" id="KW-0812">Transmembrane</keyword>
<dbReference type="InterPro" id="IPR018713">
    <property type="entry name" value="MPAB/Lcp_cat_dom"/>
</dbReference>
<feature type="transmembrane region" description="Helical" evidence="1">
    <location>
        <begin position="314"/>
        <end position="334"/>
    </location>
</feature>
<reference evidence="3" key="1">
    <citation type="submission" date="2020-11" db="EMBL/GenBank/DDBJ databases">
        <authorList>
            <consortium name="DOE Joint Genome Institute"/>
            <person name="Ahrendt S."/>
            <person name="Riley R."/>
            <person name="Andreopoulos W."/>
            <person name="Labutti K."/>
            <person name="Pangilinan J."/>
            <person name="Ruiz-Duenas F.J."/>
            <person name="Barrasa J.M."/>
            <person name="Sanchez-Garcia M."/>
            <person name="Camarero S."/>
            <person name="Miyauchi S."/>
            <person name="Serrano A."/>
            <person name="Linde D."/>
            <person name="Babiker R."/>
            <person name="Drula E."/>
            <person name="Ayuso-Fernandez I."/>
            <person name="Pacheco R."/>
            <person name="Padilla G."/>
            <person name="Ferreira P."/>
            <person name="Barriuso J."/>
            <person name="Kellner H."/>
            <person name="Castanera R."/>
            <person name="Alfaro M."/>
            <person name="Ramirez L."/>
            <person name="Pisabarro A.G."/>
            <person name="Kuo A."/>
            <person name="Tritt A."/>
            <person name="Lipzen A."/>
            <person name="He G."/>
            <person name="Yan M."/>
            <person name="Ng V."/>
            <person name="Cullen D."/>
            <person name="Martin F."/>
            <person name="Rosso M.-N."/>
            <person name="Henrissat B."/>
            <person name="Hibbett D."/>
            <person name="Martinez A.T."/>
            <person name="Grigoriev I.V."/>
        </authorList>
    </citation>
    <scope>NUCLEOTIDE SEQUENCE</scope>
    <source>
        <strain evidence="3">CIRM-BRFM 674</strain>
    </source>
</reference>
<evidence type="ECO:0000313" key="3">
    <source>
        <dbReference type="EMBL" id="KAF9476142.1"/>
    </source>
</evidence>
<keyword evidence="1" id="KW-0472">Membrane</keyword>
<organism evidence="3 4">
    <name type="scientific">Pholiota conissans</name>
    <dbReference type="NCBI Taxonomy" id="109636"/>
    <lineage>
        <taxon>Eukaryota</taxon>
        <taxon>Fungi</taxon>
        <taxon>Dikarya</taxon>
        <taxon>Basidiomycota</taxon>
        <taxon>Agaricomycotina</taxon>
        <taxon>Agaricomycetes</taxon>
        <taxon>Agaricomycetidae</taxon>
        <taxon>Agaricales</taxon>
        <taxon>Agaricineae</taxon>
        <taxon>Strophariaceae</taxon>
        <taxon>Pholiota</taxon>
    </lineage>
</organism>
<evidence type="ECO:0000256" key="1">
    <source>
        <dbReference type="SAM" id="Phobius"/>
    </source>
</evidence>
<comment type="caution">
    <text evidence="3">The sequence shown here is derived from an EMBL/GenBank/DDBJ whole genome shotgun (WGS) entry which is preliminary data.</text>
</comment>
<dbReference type="InterPro" id="IPR046366">
    <property type="entry name" value="MPAB"/>
</dbReference>
<protein>
    <recommendedName>
        <fullName evidence="2">ER-bound oxygenase mpaB/mpaB'/Rubber oxygenase catalytic domain-containing protein</fullName>
    </recommendedName>
</protein>
<keyword evidence="1" id="KW-1133">Transmembrane helix</keyword>
<keyword evidence="4" id="KW-1185">Reference proteome</keyword>